<dbReference type="Proteomes" id="UP001437256">
    <property type="component" value="Unassembled WGS sequence"/>
</dbReference>
<evidence type="ECO:0000313" key="1">
    <source>
        <dbReference type="EMBL" id="KAL0058050.1"/>
    </source>
</evidence>
<comment type="caution">
    <text evidence="1">The sequence shown here is derived from an EMBL/GenBank/DDBJ whole genome shotgun (WGS) entry which is preliminary data.</text>
</comment>
<protein>
    <submittedName>
        <fullName evidence="1">Uncharacterized protein</fullName>
    </submittedName>
</protein>
<accession>A0ABR2Z8P6</accession>
<gene>
    <name evidence="1" type="ORF">AAF712_015290</name>
</gene>
<name>A0ABR2Z8P6_9AGAR</name>
<keyword evidence="2" id="KW-1185">Reference proteome</keyword>
<organism evidence="1 2">
    <name type="scientific">Marasmius tenuissimus</name>
    <dbReference type="NCBI Taxonomy" id="585030"/>
    <lineage>
        <taxon>Eukaryota</taxon>
        <taxon>Fungi</taxon>
        <taxon>Dikarya</taxon>
        <taxon>Basidiomycota</taxon>
        <taxon>Agaricomycotina</taxon>
        <taxon>Agaricomycetes</taxon>
        <taxon>Agaricomycetidae</taxon>
        <taxon>Agaricales</taxon>
        <taxon>Marasmiineae</taxon>
        <taxon>Marasmiaceae</taxon>
        <taxon>Marasmius</taxon>
    </lineage>
</organism>
<reference evidence="1 2" key="1">
    <citation type="submission" date="2024-05" db="EMBL/GenBank/DDBJ databases">
        <title>A draft genome resource for the thread blight pathogen Marasmius tenuissimus strain MS-2.</title>
        <authorList>
            <person name="Yulfo-Soto G.E."/>
            <person name="Baruah I.K."/>
            <person name="Amoako-Attah I."/>
            <person name="Bukari Y."/>
            <person name="Meinhardt L.W."/>
            <person name="Bailey B.A."/>
            <person name="Cohen S.P."/>
        </authorList>
    </citation>
    <scope>NUCLEOTIDE SEQUENCE [LARGE SCALE GENOMIC DNA]</scope>
    <source>
        <strain evidence="1 2">MS-2</strain>
    </source>
</reference>
<sequence length="392" mass="44411">MPRPEVTPLRGINRTDVPMLIFPTELLPLSHFVDKLPKLVQMFVETWITQMQCSYTEVWMDGSRGLLCRGPDGPDCRIGYDGFTVKNVPSDTSLLKEDNFIAYIARAESGEGIDWAVLRGIGLTCTANGEWSELTVDRPTVVFKASSSPSYDTLAVGYNYWNLCGIGLYSRKWLEGGIARFELVPGYRGEVLTVTLSADEQTDWWLAQSHWVFHERDVSPKDDSSMYKLVLPQELRGILSSSDRQYNNRALLPTIYLFASLQSTRTFWSFDKDGQTVIPPRICEFLGLPVDFEVICWEYTNPTKAYEQMREYEKGRGFDPMTAEFARHCEYPIYEIVESSVDRFEEVDTTESPMAGGLLGLSRLVQSKWSSFSLPSTTVTVLDDVVVSAFGF</sequence>
<dbReference type="EMBL" id="JBBXMP010000379">
    <property type="protein sequence ID" value="KAL0058050.1"/>
    <property type="molecule type" value="Genomic_DNA"/>
</dbReference>
<evidence type="ECO:0000313" key="2">
    <source>
        <dbReference type="Proteomes" id="UP001437256"/>
    </source>
</evidence>
<proteinExistence type="predicted"/>